<dbReference type="EMBL" id="NBSK02000003">
    <property type="protein sequence ID" value="KAJ0215674.1"/>
    <property type="molecule type" value="Genomic_DNA"/>
</dbReference>
<dbReference type="InterPro" id="IPR027417">
    <property type="entry name" value="P-loop_NTPase"/>
</dbReference>
<dbReference type="Proteomes" id="UP000235145">
    <property type="component" value="Unassembled WGS sequence"/>
</dbReference>
<organism evidence="1 2">
    <name type="scientific">Lactuca sativa</name>
    <name type="common">Garden lettuce</name>
    <dbReference type="NCBI Taxonomy" id="4236"/>
    <lineage>
        <taxon>Eukaryota</taxon>
        <taxon>Viridiplantae</taxon>
        <taxon>Streptophyta</taxon>
        <taxon>Embryophyta</taxon>
        <taxon>Tracheophyta</taxon>
        <taxon>Spermatophyta</taxon>
        <taxon>Magnoliopsida</taxon>
        <taxon>eudicotyledons</taxon>
        <taxon>Gunneridae</taxon>
        <taxon>Pentapetalae</taxon>
        <taxon>asterids</taxon>
        <taxon>campanulids</taxon>
        <taxon>Asterales</taxon>
        <taxon>Asteraceae</taxon>
        <taxon>Cichorioideae</taxon>
        <taxon>Cichorieae</taxon>
        <taxon>Lactucinae</taxon>
        <taxon>Lactuca</taxon>
    </lineage>
</organism>
<evidence type="ECO:0000313" key="2">
    <source>
        <dbReference type="Proteomes" id="UP000235145"/>
    </source>
</evidence>
<dbReference type="AlphaFoldDB" id="A0A9R1XN00"/>
<protein>
    <submittedName>
        <fullName evidence="1">Uncharacterized protein</fullName>
    </submittedName>
</protein>
<keyword evidence="2" id="KW-1185">Reference proteome</keyword>
<dbReference type="InterPro" id="IPR050052">
    <property type="entry name" value="ATP-dep_Clp_protease_ClpX"/>
</dbReference>
<sequence length="263" mass="29644">MQSFMMPKVKSSSHIMFIRTRNHRFVCEVESSDLIAYGLIPEFVGRFPILDNLLAFTKPQPVLPQPKNALGKRYNKLFQMNQLSILSSQQSTDLLMKNIPNERTGKDIIDGVVVDEEAVGSGAKILHGEAALAHYLSQHLIGNLEGIFAPGWIGYGNAYATKEADDQAMSVFFASKCNMSFGSTCHEQIHWAHKRCHGFDQLFLAETLDVVQDIDWVISLGNAFAKQYELYTYDDEHSTLLHRFLNCDSPLQLSECKLILVLD</sequence>
<name>A0A9R1XN00_LACSA</name>
<reference evidence="1 2" key="1">
    <citation type="journal article" date="2017" name="Nat. Commun.">
        <title>Genome assembly with in vitro proximity ligation data and whole-genome triplication in lettuce.</title>
        <authorList>
            <person name="Reyes-Chin-Wo S."/>
            <person name="Wang Z."/>
            <person name="Yang X."/>
            <person name="Kozik A."/>
            <person name="Arikit S."/>
            <person name="Song C."/>
            <person name="Xia L."/>
            <person name="Froenicke L."/>
            <person name="Lavelle D.O."/>
            <person name="Truco M.J."/>
            <person name="Xia R."/>
            <person name="Zhu S."/>
            <person name="Xu C."/>
            <person name="Xu H."/>
            <person name="Xu X."/>
            <person name="Cox K."/>
            <person name="Korf I."/>
            <person name="Meyers B.C."/>
            <person name="Michelmore R.W."/>
        </authorList>
    </citation>
    <scope>NUCLEOTIDE SEQUENCE [LARGE SCALE GENOMIC DNA]</scope>
    <source>
        <strain evidence="2">cv. Salinas</strain>
        <tissue evidence="1">Seedlings</tissue>
    </source>
</reference>
<dbReference type="Gene3D" id="3.40.50.300">
    <property type="entry name" value="P-loop containing nucleotide triphosphate hydrolases"/>
    <property type="match status" value="1"/>
</dbReference>
<gene>
    <name evidence="1" type="ORF">LSAT_V11C300103290</name>
</gene>
<evidence type="ECO:0000313" key="1">
    <source>
        <dbReference type="EMBL" id="KAJ0215674.1"/>
    </source>
</evidence>
<dbReference type="PANTHER" id="PTHR48102">
    <property type="entry name" value="ATP-DEPENDENT CLP PROTEASE ATP-BINDING SUBUNIT CLPX-LIKE, MITOCHONDRIAL-RELATED"/>
    <property type="match status" value="1"/>
</dbReference>
<accession>A0A9R1XN00</accession>
<comment type="caution">
    <text evidence="1">The sequence shown here is derived from an EMBL/GenBank/DDBJ whole genome shotgun (WGS) entry which is preliminary data.</text>
</comment>
<dbReference type="PANTHER" id="PTHR48102:SF6">
    <property type="entry name" value="CLP PROTEASE REGULATORY SUBUNIT CLPX1, MITOCHONDRIAL"/>
    <property type="match status" value="1"/>
</dbReference>
<proteinExistence type="predicted"/>